<sequence length="36" mass="4272">MFKNTENLKEKLSQESKKNFNKLFTYLIGFKEMNGA</sequence>
<keyword evidence="2" id="KW-1185">Reference proteome</keyword>
<evidence type="ECO:0000313" key="1">
    <source>
        <dbReference type="EMBL" id="EFR47089.1"/>
    </source>
</evidence>
<protein>
    <submittedName>
        <fullName evidence="1">Uncharacterized protein</fullName>
    </submittedName>
</protein>
<gene>
    <name evidence="1" type="ORF">HCCG_01637</name>
</gene>
<evidence type="ECO:0000313" key="2">
    <source>
        <dbReference type="Proteomes" id="UP000005755"/>
    </source>
</evidence>
<name>A0ABN0BE97_9HELI</name>
<organism evidence="1 2">
    <name type="scientific">Helicobacter cinaedi CCUG 18818 = ATCC BAA-847</name>
    <dbReference type="NCBI Taxonomy" id="537971"/>
    <lineage>
        <taxon>Bacteria</taxon>
        <taxon>Pseudomonadati</taxon>
        <taxon>Campylobacterota</taxon>
        <taxon>Epsilonproteobacteria</taxon>
        <taxon>Campylobacterales</taxon>
        <taxon>Helicobacteraceae</taxon>
        <taxon>Helicobacter</taxon>
    </lineage>
</organism>
<dbReference type="EMBL" id="DS990393">
    <property type="protein sequence ID" value="EFR47089.1"/>
    <property type="molecule type" value="Genomic_DNA"/>
</dbReference>
<accession>A0ABN0BE97</accession>
<proteinExistence type="predicted"/>
<reference evidence="2" key="1">
    <citation type="journal article" date="2014" name="Genome Announc.">
        <title>Draft genome sequences of six enterohepatic helicobacter species isolated from humans and one from rhesus macaques.</title>
        <authorList>
            <person name="Shen Z."/>
            <person name="Sheh A."/>
            <person name="Young S.K."/>
            <person name="Abouelliel A."/>
            <person name="Ward D.V."/>
            <person name="Earl A.M."/>
            <person name="Fox J.G."/>
        </authorList>
    </citation>
    <scope>NUCLEOTIDE SEQUENCE [LARGE SCALE GENOMIC DNA]</scope>
    <source>
        <strain evidence="2">CCUG 18818</strain>
    </source>
</reference>
<dbReference type="Proteomes" id="UP000005755">
    <property type="component" value="Unassembled WGS sequence"/>
</dbReference>